<feature type="repeat" description="TPR" evidence="4">
    <location>
        <begin position="73"/>
        <end position="106"/>
    </location>
</feature>
<accession>A0A6F9DBD5</accession>
<proteinExistence type="evidence at transcript level"/>
<dbReference type="InterPro" id="IPR036869">
    <property type="entry name" value="J_dom_sf"/>
</dbReference>
<dbReference type="Gene3D" id="1.10.287.110">
    <property type="entry name" value="DnaJ domain"/>
    <property type="match status" value="1"/>
</dbReference>
<dbReference type="PANTHER" id="PTHR44140:SF2">
    <property type="entry name" value="LD25575P"/>
    <property type="match status" value="1"/>
</dbReference>
<gene>
    <name evidence="8" type="primary">Dnajc3</name>
</gene>
<feature type="domain" description="J" evidence="7">
    <location>
        <begin position="392"/>
        <end position="460"/>
    </location>
</feature>
<reference evidence="8" key="1">
    <citation type="submission" date="2020-04" db="EMBL/GenBank/DDBJ databases">
        <authorList>
            <person name="Neveu A P."/>
        </authorList>
    </citation>
    <scope>NUCLEOTIDE SEQUENCE</scope>
    <source>
        <tissue evidence="8">Whole embryo</tissue>
    </source>
</reference>
<dbReference type="SMART" id="SM00271">
    <property type="entry name" value="DnaJ"/>
    <property type="match status" value="1"/>
</dbReference>
<keyword evidence="3" id="KW-0256">Endoplasmic reticulum</keyword>
<dbReference type="Pfam" id="PF00226">
    <property type="entry name" value="DnaJ"/>
    <property type="match status" value="1"/>
</dbReference>
<evidence type="ECO:0000256" key="6">
    <source>
        <dbReference type="SAM" id="MobiDB-lite"/>
    </source>
</evidence>
<dbReference type="PANTHER" id="PTHR44140">
    <property type="entry name" value="LD25575P"/>
    <property type="match status" value="1"/>
</dbReference>
<dbReference type="SMART" id="SM00028">
    <property type="entry name" value="TPR"/>
    <property type="match status" value="6"/>
</dbReference>
<dbReference type="InterPro" id="IPR011990">
    <property type="entry name" value="TPR-like_helical_dom_sf"/>
</dbReference>
<sequence length="506" mass="57662">MMKDKFSKIMKHLISQVPIMLVLLDLHFEGIEGLDKAESQKLLSKGNQLLNAGQLAEALSQYHSAIDSDGQNYQAYYMRATVYLAMGKARSALPDLNQVVSLRPTFVKARMQRGNLFLKMGKFNEAQGDYEFVLAHEDNAMATAKVEEIRPLRRNVIKAQKLIEENDNAQAIPLLNEVIESCPWNPDFRELRATAYEQIGDLRRAISDLKPTTMLRLDNTRAFLKMSILWYSLGEIDQSLDEIRECLKLDPDHRDCYAHYKSVKKLFKTVEAGKRLMEEKNYPDAIGKFEKALAQESRVTVLSVDLKLKICECYVKDNKVSEAIDAADEVLALEPNNIPALFFLSEAHTQEAEYEQALEDLQKAAQIDENYPGLNEKIQKAQKLLKQSQKRDYYKILGVSRNAKKKDIIKAYRNLAREWHPDNFQDEKEKQKAEKRFIEIAAAKEVLSDPEKRKKFDAGVDPLDPEENQNGGRGHGFNPFGQGGFKFHFGGQGGGGPFGDFFHDEF</sequence>
<dbReference type="PROSITE" id="PS50076">
    <property type="entry name" value="DNAJ_2"/>
    <property type="match status" value="1"/>
</dbReference>
<protein>
    <submittedName>
        <fullName evidence="8">DnaJ homolog subfamily C member 3</fullName>
    </submittedName>
</protein>
<dbReference type="InterPro" id="IPR001623">
    <property type="entry name" value="DnaJ_domain"/>
</dbReference>
<dbReference type="Pfam" id="PF13432">
    <property type="entry name" value="TPR_16"/>
    <property type="match status" value="1"/>
</dbReference>
<dbReference type="InterPro" id="IPR051727">
    <property type="entry name" value="DnaJ_C3_Co-chaperones"/>
</dbReference>
<evidence type="ECO:0000259" key="7">
    <source>
        <dbReference type="PROSITE" id="PS50076"/>
    </source>
</evidence>
<keyword evidence="4" id="KW-0802">TPR repeat</keyword>
<dbReference type="Gene3D" id="1.25.40.10">
    <property type="entry name" value="Tetratricopeptide repeat domain"/>
    <property type="match status" value="1"/>
</dbReference>
<evidence type="ECO:0000256" key="5">
    <source>
        <dbReference type="SAM" id="Coils"/>
    </source>
</evidence>
<dbReference type="GO" id="GO:0005783">
    <property type="term" value="C:endoplasmic reticulum"/>
    <property type="evidence" value="ECO:0007669"/>
    <property type="project" value="UniProtKB-SubCell"/>
</dbReference>
<keyword evidence="2" id="KW-0732">Signal</keyword>
<dbReference type="SUPFAM" id="SSF48452">
    <property type="entry name" value="TPR-like"/>
    <property type="match status" value="2"/>
</dbReference>
<dbReference type="GO" id="GO:0051787">
    <property type="term" value="F:misfolded protein binding"/>
    <property type="evidence" value="ECO:0007669"/>
    <property type="project" value="TreeGrafter"/>
</dbReference>
<feature type="coiled-coil region" evidence="5">
    <location>
        <begin position="344"/>
        <end position="391"/>
    </location>
</feature>
<feature type="repeat" description="TPR" evidence="4">
    <location>
        <begin position="304"/>
        <end position="337"/>
    </location>
</feature>
<dbReference type="AlphaFoldDB" id="A0A6F9DBD5"/>
<dbReference type="PRINTS" id="PR00625">
    <property type="entry name" value="JDOMAIN"/>
</dbReference>
<evidence type="ECO:0000313" key="8">
    <source>
        <dbReference type="EMBL" id="CAB3238916.1"/>
    </source>
</evidence>
<evidence type="ECO:0000256" key="3">
    <source>
        <dbReference type="ARBA" id="ARBA00022824"/>
    </source>
</evidence>
<name>A0A6F9DBD5_9ASCI</name>
<feature type="repeat" description="TPR" evidence="4">
    <location>
        <begin position="220"/>
        <end position="253"/>
    </location>
</feature>
<evidence type="ECO:0000256" key="2">
    <source>
        <dbReference type="ARBA" id="ARBA00022729"/>
    </source>
</evidence>
<dbReference type="InterPro" id="IPR019734">
    <property type="entry name" value="TPR_rpt"/>
</dbReference>
<keyword evidence="5" id="KW-0175">Coiled coil</keyword>
<feature type="repeat" description="TPR" evidence="4">
    <location>
        <begin position="338"/>
        <end position="371"/>
    </location>
</feature>
<feature type="region of interest" description="Disordered" evidence="6">
    <location>
        <begin position="451"/>
        <end position="477"/>
    </location>
</feature>
<dbReference type="PROSITE" id="PS50005">
    <property type="entry name" value="TPR"/>
    <property type="match status" value="4"/>
</dbReference>
<dbReference type="SUPFAM" id="SSF46565">
    <property type="entry name" value="Chaperone J-domain"/>
    <property type="match status" value="1"/>
</dbReference>
<evidence type="ECO:0000256" key="1">
    <source>
        <dbReference type="ARBA" id="ARBA00004240"/>
    </source>
</evidence>
<organism evidence="8">
    <name type="scientific">Phallusia mammillata</name>
    <dbReference type="NCBI Taxonomy" id="59560"/>
    <lineage>
        <taxon>Eukaryota</taxon>
        <taxon>Metazoa</taxon>
        <taxon>Chordata</taxon>
        <taxon>Tunicata</taxon>
        <taxon>Ascidiacea</taxon>
        <taxon>Phlebobranchia</taxon>
        <taxon>Ascidiidae</taxon>
        <taxon>Phallusia</taxon>
    </lineage>
</organism>
<comment type="subcellular location">
    <subcellularLocation>
        <location evidence="1">Endoplasmic reticulum</location>
    </subcellularLocation>
</comment>
<dbReference type="EMBL" id="LR784597">
    <property type="protein sequence ID" value="CAB3238916.1"/>
    <property type="molecule type" value="mRNA"/>
</dbReference>
<dbReference type="Pfam" id="PF14559">
    <property type="entry name" value="TPR_19"/>
    <property type="match status" value="1"/>
</dbReference>
<dbReference type="GO" id="GO:0034975">
    <property type="term" value="P:protein folding in endoplasmic reticulum"/>
    <property type="evidence" value="ECO:0007669"/>
    <property type="project" value="TreeGrafter"/>
</dbReference>
<evidence type="ECO:0000256" key="4">
    <source>
        <dbReference type="PROSITE-ProRule" id="PRU00339"/>
    </source>
</evidence>
<dbReference type="CDD" id="cd06257">
    <property type="entry name" value="DnaJ"/>
    <property type="match status" value="1"/>
</dbReference>
<dbReference type="GO" id="GO:0051087">
    <property type="term" value="F:protein-folding chaperone binding"/>
    <property type="evidence" value="ECO:0007669"/>
    <property type="project" value="TreeGrafter"/>
</dbReference>